<dbReference type="OMA" id="YSCIWHI"/>
<organism evidence="1 2">
    <name type="scientific">Capsicum annuum</name>
    <name type="common">Capsicum pepper</name>
    <dbReference type="NCBI Taxonomy" id="4072"/>
    <lineage>
        <taxon>Eukaryota</taxon>
        <taxon>Viridiplantae</taxon>
        <taxon>Streptophyta</taxon>
        <taxon>Embryophyta</taxon>
        <taxon>Tracheophyta</taxon>
        <taxon>Spermatophyta</taxon>
        <taxon>Magnoliopsida</taxon>
        <taxon>eudicotyledons</taxon>
        <taxon>Gunneridae</taxon>
        <taxon>Pentapetalae</taxon>
        <taxon>asterids</taxon>
        <taxon>lamiids</taxon>
        <taxon>Solanales</taxon>
        <taxon>Solanaceae</taxon>
        <taxon>Solanoideae</taxon>
        <taxon>Capsiceae</taxon>
        <taxon>Capsicum</taxon>
    </lineage>
</organism>
<reference evidence="1 2" key="2">
    <citation type="journal article" date="2017" name="Genome Biol.">
        <title>New reference genome sequences of hot pepper reveal the massive evolution of plant disease-resistance genes by retroduplication.</title>
        <authorList>
            <person name="Kim S."/>
            <person name="Park J."/>
            <person name="Yeom S.I."/>
            <person name="Kim Y.M."/>
            <person name="Seo E."/>
            <person name="Kim K.T."/>
            <person name="Kim M.S."/>
            <person name="Lee J.M."/>
            <person name="Cheong K."/>
            <person name="Shin H.S."/>
            <person name="Kim S.B."/>
            <person name="Han K."/>
            <person name="Lee J."/>
            <person name="Park M."/>
            <person name="Lee H.A."/>
            <person name="Lee H.Y."/>
            <person name="Lee Y."/>
            <person name="Oh S."/>
            <person name="Lee J.H."/>
            <person name="Choi E."/>
            <person name="Choi E."/>
            <person name="Lee S.E."/>
            <person name="Jeon J."/>
            <person name="Kim H."/>
            <person name="Choi G."/>
            <person name="Song H."/>
            <person name="Lee J."/>
            <person name="Lee S.C."/>
            <person name="Kwon J.K."/>
            <person name="Lee H.Y."/>
            <person name="Koo N."/>
            <person name="Hong Y."/>
            <person name="Kim R.W."/>
            <person name="Kang W.H."/>
            <person name="Huh J.H."/>
            <person name="Kang B.C."/>
            <person name="Yang T.J."/>
            <person name="Lee Y.H."/>
            <person name="Bennetzen J.L."/>
            <person name="Choi D."/>
        </authorList>
    </citation>
    <scope>NUCLEOTIDE SEQUENCE [LARGE SCALE GENOMIC DNA]</scope>
    <source>
        <strain evidence="2">cv. CM334</strain>
    </source>
</reference>
<gene>
    <name evidence="1" type="ORF">T459_03098</name>
</gene>
<sequence>MAGVTANNIVRGTPDHRHVVMPAFSYVFNGLNPRSIDFLMVDEESSRFIYYFMAFGASIHGYAHMRKVVAVNGMHLSGKYEGVVLSVVAQDTQNHIYTLTYCVVGKDNGATYDFFFENIRAFVIDEPALSLTDTFSLFVLPCGQGVHVGRINDYFNDLKERCPSTVACLEHNIGFEKWSRVYFPDNQFNFMTTNIIESLSLILLDEKEYPVEAIFNSIAHRFGEISRKRYIEVDNSRTPFVPLVEKIFRENMTKGDKLYVNNINKSTDEFTMLGYGLFKEALVDCKPYFFRKDEGEKKMDNGGCSYFKWIFSDFKESKFQGVAKFEMLERRRDFKENMDLLMTLYRESKHKSDHLKGLLKDVEIERDQLKHRLAMVEEKEKGMTIMAIHQGSSPLIEACSKATVSRTASLISLSSWTTLADEC</sequence>
<evidence type="ECO:0000313" key="1">
    <source>
        <dbReference type="EMBL" id="PHT95216.1"/>
    </source>
</evidence>
<dbReference type="Proteomes" id="UP000222542">
    <property type="component" value="Unassembled WGS sequence"/>
</dbReference>
<protein>
    <submittedName>
        <fullName evidence="1">Uncharacterized protein</fullName>
    </submittedName>
</protein>
<accession>A0A2G3ALU9</accession>
<reference evidence="1 2" key="1">
    <citation type="journal article" date="2014" name="Nat. Genet.">
        <title>Genome sequence of the hot pepper provides insights into the evolution of pungency in Capsicum species.</title>
        <authorList>
            <person name="Kim S."/>
            <person name="Park M."/>
            <person name="Yeom S.I."/>
            <person name="Kim Y.M."/>
            <person name="Lee J.M."/>
            <person name="Lee H.A."/>
            <person name="Seo E."/>
            <person name="Choi J."/>
            <person name="Cheong K."/>
            <person name="Kim K.T."/>
            <person name="Jung K."/>
            <person name="Lee G.W."/>
            <person name="Oh S.K."/>
            <person name="Bae C."/>
            <person name="Kim S.B."/>
            <person name="Lee H.Y."/>
            <person name="Kim S.Y."/>
            <person name="Kim M.S."/>
            <person name="Kang B.C."/>
            <person name="Jo Y.D."/>
            <person name="Yang H.B."/>
            <person name="Jeong H.J."/>
            <person name="Kang W.H."/>
            <person name="Kwon J.K."/>
            <person name="Shin C."/>
            <person name="Lim J.Y."/>
            <person name="Park J.H."/>
            <person name="Huh J.H."/>
            <person name="Kim J.S."/>
            <person name="Kim B.D."/>
            <person name="Cohen O."/>
            <person name="Paran I."/>
            <person name="Suh M.C."/>
            <person name="Lee S.B."/>
            <person name="Kim Y.K."/>
            <person name="Shin Y."/>
            <person name="Noh S.J."/>
            <person name="Park J."/>
            <person name="Seo Y.S."/>
            <person name="Kwon S.Y."/>
            <person name="Kim H.A."/>
            <person name="Park J.M."/>
            <person name="Kim H.J."/>
            <person name="Choi S.B."/>
            <person name="Bosland P.W."/>
            <person name="Reeves G."/>
            <person name="Jo S.H."/>
            <person name="Lee B.W."/>
            <person name="Cho H.T."/>
            <person name="Choi H.S."/>
            <person name="Lee M.S."/>
            <person name="Yu Y."/>
            <person name="Do Choi Y."/>
            <person name="Park B.S."/>
            <person name="van Deynze A."/>
            <person name="Ashrafi H."/>
            <person name="Hill T."/>
            <person name="Kim W.T."/>
            <person name="Pai H.S."/>
            <person name="Ahn H.K."/>
            <person name="Yeam I."/>
            <person name="Giovannoni J.J."/>
            <person name="Rose J.K."/>
            <person name="Sorensen I."/>
            <person name="Lee S.J."/>
            <person name="Kim R.W."/>
            <person name="Choi I.Y."/>
            <person name="Choi B.S."/>
            <person name="Lim J.S."/>
            <person name="Lee Y.H."/>
            <person name="Choi D."/>
        </authorList>
    </citation>
    <scope>NUCLEOTIDE SEQUENCE [LARGE SCALE GENOMIC DNA]</scope>
    <source>
        <strain evidence="2">cv. CM334</strain>
    </source>
</reference>
<dbReference type="PANTHER" id="PTHR31973:SF179">
    <property type="entry name" value="PROTEIN FAR1-RELATED SEQUENCE"/>
    <property type="match status" value="1"/>
</dbReference>
<evidence type="ECO:0000313" key="2">
    <source>
        <dbReference type="Proteomes" id="UP000222542"/>
    </source>
</evidence>
<proteinExistence type="predicted"/>
<name>A0A2G3ALU9_CAPAN</name>
<comment type="caution">
    <text evidence="1">The sequence shown here is derived from an EMBL/GenBank/DDBJ whole genome shotgun (WGS) entry which is preliminary data.</text>
</comment>
<dbReference type="PANTHER" id="PTHR31973">
    <property type="entry name" value="POLYPROTEIN, PUTATIVE-RELATED"/>
    <property type="match status" value="1"/>
</dbReference>
<dbReference type="EMBL" id="AYRZ02000001">
    <property type="protein sequence ID" value="PHT95216.1"/>
    <property type="molecule type" value="Genomic_DNA"/>
</dbReference>
<keyword evidence="2" id="KW-1185">Reference proteome</keyword>
<dbReference type="AlphaFoldDB" id="A0A2G3ALU9"/>
<dbReference type="Gramene" id="PHT95216">
    <property type="protein sequence ID" value="PHT95216"/>
    <property type="gene ID" value="T459_03098"/>
</dbReference>